<dbReference type="PIRSF" id="PIRSF037318">
    <property type="entry name" value="RfaP"/>
    <property type="match status" value="1"/>
</dbReference>
<comment type="pathway">
    <text evidence="1">Bacterial outer membrane biogenesis; LPS core biosynthesis.</text>
</comment>
<dbReference type="Pfam" id="PF06293">
    <property type="entry name" value="Kdo"/>
    <property type="match status" value="1"/>
</dbReference>
<protein>
    <recommendedName>
        <fullName evidence="1">Lipopolysaccharide core heptose(I) kinase</fullName>
        <ecNumber evidence="1">2.7.1.-</ecNumber>
    </recommendedName>
</protein>
<keyword evidence="3" id="KW-1185">Reference proteome</keyword>
<evidence type="ECO:0000256" key="1">
    <source>
        <dbReference type="PIRNR" id="PIRNR037318"/>
    </source>
</evidence>
<dbReference type="SUPFAM" id="SSF56112">
    <property type="entry name" value="Protein kinase-like (PK-like)"/>
    <property type="match status" value="1"/>
</dbReference>
<keyword evidence="1 2" id="KW-0418">Kinase</keyword>
<keyword evidence="1" id="KW-0808">Transferase</keyword>
<dbReference type="InterPro" id="IPR011009">
    <property type="entry name" value="Kinase-like_dom_sf"/>
</dbReference>
<dbReference type="InterPro" id="IPR017172">
    <property type="entry name" value="Lsacc_core_hep_kinase_RfaP"/>
</dbReference>
<comment type="caution">
    <text evidence="2">The sequence shown here is derived from an EMBL/GenBank/DDBJ whole genome shotgun (WGS) entry which is preliminary data.</text>
</comment>
<dbReference type="NCBIfam" id="NF011703">
    <property type="entry name" value="PRK15123.1"/>
    <property type="match status" value="1"/>
</dbReference>
<evidence type="ECO:0000313" key="3">
    <source>
        <dbReference type="Proteomes" id="UP000662703"/>
    </source>
</evidence>
<keyword evidence="1" id="KW-0448">Lipopolysaccharide biosynthesis</keyword>
<sequence>MTLYLRDDLARAWDGLDPFEQAARQRGDVFRAREGRRTLRFEAGGRHYFLKYHAGIGWQEIFKNLSQAKLPILGALSEVRAIRALENAGVATLSIAGYGQRGGNPARRQSFLVTDELMHTVSLEELGERWRTEPGPAPFKWALIRRVGEIAKAMHDAGVNHRDFYLGHFLIARSAVERHDATAPLHLIDLHRSQVRARVPRRWRVKDIGGLYFSTARLGLTRRDLLRFVRAYTNMPLRDALPDKARLLDASRHEGERIYRRYFEKEPGFPLPFSEHPGKDI</sequence>
<dbReference type="Proteomes" id="UP000662703">
    <property type="component" value="Unassembled WGS sequence"/>
</dbReference>
<proteinExistence type="inferred from homology"/>
<gene>
    <name evidence="2" type="ORF">Y5W_00455</name>
</gene>
<dbReference type="RefSeq" id="WP_194296513.1">
    <property type="nucleotide sequence ID" value="NZ_ARXX01000004.1"/>
</dbReference>
<keyword evidence="1" id="KW-0067">ATP-binding</keyword>
<accession>A0ABS0ANU3</accession>
<name>A0ABS0ANU3_9GAMM</name>
<evidence type="ECO:0000313" key="2">
    <source>
        <dbReference type="EMBL" id="MBF5055161.1"/>
    </source>
</evidence>
<dbReference type="EC" id="2.7.1.-" evidence="1"/>
<organism evidence="2 3">
    <name type="scientific">Alloalcanivorax profundimaris</name>
    <dbReference type="NCBI Taxonomy" id="2735259"/>
    <lineage>
        <taxon>Bacteria</taxon>
        <taxon>Pseudomonadati</taxon>
        <taxon>Pseudomonadota</taxon>
        <taxon>Gammaproteobacteria</taxon>
        <taxon>Oceanospirillales</taxon>
        <taxon>Alcanivoracaceae</taxon>
        <taxon>Alloalcanivorax</taxon>
    </lineage>
</organism>
<comment type="similarity">
    <text evidence="1">Belongs to the protein kinase superfamily. KdkA/rfaP family.</text>
</comment>
<dbReference type="EMBL" id="ARXX01000004">
    <property type="protein sequence ID" value="MBF5055161.1"/>
    <property type="molecule type" value="Genomic_DNA"/>
</dbReference>
<comment type="function">
    <text evidence="1">Kinase involved in the biosynthesis of the core oligosaccharide region of lipopolysaccharide (LPS). Catalyzes the phosphorylation of heptose I (HepI), the first heptose added to the Kdo2-lipid A module.</text>
</comment>
<keyword evidence="1" id="KW-0547">Nucleotide-binding</keyword>
<dbReference type="GO" id="GO:0016301">
    <property type="term" value="F:kinase activity"/>
    <property type="evidence" value="ECO:0007669"/>
    <property type="project" value="UniProtKB-KW"/>
</dbReference>
<reference evidence="2 3" key="1">
    <citation type="submission" date="2012-09" db="EMBL/GenBank/DDBJ databases">
        <title>Genome Sequence of alkane-degrading Bacterium Alcanivorax sp. 521-1.</title>
        <authorList>
            <person name="Lai Q."/>
            <person name="Shao Z."/>
        </authorList>
    </citation>
    <scope>NUCLEOTIDE SEQUENCE [LARGE SCALE GENOMIC DNA]</scope>
    <source>
        <strain evidence="2 3">521-1</strain>
    </source>
</reference>